<dbReference type="Proteomes" id="UP000008867">
    <property type="component" value="Chromosome 20"/>
</dbReference>
<dbReference type="VEuPathDB" id="FungiDB:sr13611"/>
<sequence length="601" mass="67216">MSRLVPMTLRVDCELNKASARAWKQIRTICGTQPKLGGLPMPRMPADCILSEAAASNHVNQFFLQPLAHTFNDVARCTRQLQSSTDPLDPSIDTRLLRALAQVRRVTIVHQGYKAPLDTPDHDADNLHSPPLDRIRLGQLVRHDRRFQDLRQAIANDEDTGVAPDISSVAASDGEAIEQAKRRILLPIPDYTVCWVGGRDVPEAKGGIPFFLMQVEDRNDLSFERMRDVLTEFQLFVRREEDQILFKERGIIRLRLLYCHENSLLESEAEQVFVAVSHLCSQMFQARLTYGTLSNSLWTMTMTIDWNHPHEPGQHVSITLMDSKTGEMAPAWTEEDEPVDDADDDGEAVLPDYFQYGLAVGAQQLATGLIHRDIFEEALHKIAAKHALYAELVCTGMLIPDSEEDASTTSSDGDPDTDDEGGAVGRHNAGRDDDEYVDAPRRRKRRRPANPDPSTDAVKRPRTSTPQDTADVNARLLALIDDASLRTEVQRFLALDNSTTVTAFHKHDLIKMLCAAYPYAPMTKTGAIRLNDPAVTPTTRAPHLRATDKAVFTVGCLWNGWLPKDYCTRLAWMDYPDSARAMAKEARMSKDTSAGKIARQL</sequence>
<proteinExistence type="predicted"/>
<keyword evidence="3" id="KW-1185">Reference proteome</keyword>
<protein>
    <submittedName>
        <fullName evidence="2">Uncharacterized protein</fullName>
    </submittedName>
</protein>
<dbReference type="EMBL" id="FQ311442">
    <property type="protein sequence ID" value="CBQ71248.1"/>
    <property type="molecule type" value="Genomic_DNA"/>
</dbReference>
<evidence type="ECO:0000313" key="2">
    <source>
        <dbReference type="EMBL" id="CBQ71248.1"/>
    </source>
</evidence>
<evidence type="ECO:0000256" key="1">
    <source>
        <dbReference type="SAM" id="MobiDB-lite"/>
    </source>
</evidence>
<dbReference type="OrthoDB" id="10677567at2759"/>
<gene>
    <name evidence="2" type="ORF">sr13611</name>
</gene>
<evidence type="ECO:0000313" key="3">
    <source>
        <dbReference type="Proteomes" id="UP000008867"/>
    </source>
</evidence>
<feature type="region of interest" description="Disordered" evidence="1">
    <location>
        <begin position="403"/>
        <end position="470"/>
    </location>
</feature>
<organism evidence="2 3">
    <name type="scientific">Sporisorium reilianum (strain SRZ2)</name>
    <name type="common">Maize head smut fungus</name>
    <dbReference type="NCBI Taxonomy" id="999809"/>
    <lineage>
        <taxon>Eukaryota</taxon>
        <taxon>Fungi</taxon>
        <taxon>Dikarya</taxon>
        <taxon>Basidiomycota</taxon>
        <taxon>Ustilaginomycotina</taxon>
        <taxon>Ustilaginomycetes</taxon>
        <taxon>Ustilaginales</taxon>
        <taxon>Ustilaginaceae</taxon>
        <taxon>Sporisorium</taxon>
    </lineage>
</organism>
<dbReference type="HOGENOM" id="CLU_472648_0_0_1"/>
<name>E6ZVJ1_SPORE</name>
<reference evidence="2 3" key="1">
    <citation type="journal article" date="2010" name="Science">
        <title>Pathogenicity determinants in smut fungi revealed by genome comparison.</title>
        <authorList>
            <person name="Schirawski J."/>
            <person name="Mannhaupt G."/>
            <person name="Muench K."/>
            <person name="Brefort T."/>
            <person name="Schipper K."/>
            <person name="Doehlemann G."/>
            <person name="Di Stasio M."/>
            <person name="Roessel N."/>
            <person name="Mendoza-Mendoza A."/>
            <person name="Pester D."/>
            <person name="Mueller O."/>
            <person name="Winterberg B."/>
            <person name="Meyer E."/>
            <person name="Ghareeb H."/>
            <person name="Wollenberg T."/>
            <person name="Muensterkoetter M."/>
            <person name="Wong P."/>
            <person name="Walter M."/>
            <person name="Stukenbrock E."/>
            <person name="Gueldener U."/>
            <person name="Kahmann R."/>
        </authorList>
    </citation>
    <scope>NUCLEOTIDE SEQUENCE [LARGE SCALE GENOMIC DNA]</scope>
    <source>
        <strain evidence="3">SRZ2</strain>
    </source>
</reference>
<accession>E6ZVJ1</accession>
<dbReference type="AlphaFoldDB" id="E6ZVJ1"/>